<dbReference type="InterPro" id="IPR017853">
    <property type="entry name" value="GH"/>
</dbReference>
<dbReference type="NCBIfam" id="TIGR00217">
    <property type="entry name" value="malQ"/>
    <property type="match status" value="1"/>
</dbReference>
<keyword evidence="6 10" id="KW-0808">Transferase</keyword>
<evidence type="ECO:0000256" key="6">
    <source>
        <dbReference type="ARBA" id="ARBA00022679"/>
    </source>
</evidence>
<evidence type="ECO:0000256" key="5">
    <source>
        <dbReference type="ARBA" id="ARBA00022676"/>
    </source>
</evidence>
<dbReference type="InterPro" id="IPR003385">
    <property type="entry name" value="Glyco_hydro_77"/>
</dbReference>
<sequence length="525" mass="59084">MRLPRASGVLLHPTSLPGRYGIGDLGPEAHAFVRFLAESGQRWWQILPLGPTGFGNSPYQSYSSHAGNPLLINPDLLVEAGWLRPGDLGDYPTLPEAHVGFDAVAEAKDRLLRRAFDRFPPEHPEFQSFLQENDHWLGDYALFMALKEANGGAAWHEWEPDLVIREPRTIERCRGQLAHAILYYKFVQFAFAQQWDALRATCVEHHIQLIGDLPIFVAQDSADVWARPDLFQLDETGRPLFVAGVPPDYFSETGQLWGNPLYRWDAHASERFAWWISRLKSVLDRVDLVRLDHFRGFEAYWEVPADSETAATGRWALGPGIAFLEALRDGLQGLPLIAEDLGEITAEVEALRDRFDLPGMRVLQFAFGGDSGTELHLPHRYVNHCVAYTGTHDNETSVGWFHTSHIESTQTPEQIAAERAFALRYLGTNGSEIHWDLIRIALASVADTVVIPLQDILGLDSSGRMNTPGIANGNWSWRFQSGQIDPRVRARLADMTAVYSRWNGPRPPEFGPPHRQLLEEPLLGR</sequence>
<evidence type="ECO:0000256" key="1">
    <source>
        <dbReference type="ARBA" id="ARBA00000439"/>
    </source>
</evidence>
<dbReference type="GO" id="GO:0005975">
    <property type="term" value="P:carbohydrate metabolic process"/>
    <property type="evidence" value="ECO:0007669"/>
    <property type="project" value="InterPro"/>
</dbReference>
<reference evidence="11" key="1">
    <citation type="submission" date="2024-05" db="EMBL/GenBank/DDBJ databases">
        <title>Planctomycetes of the genus Singulisphaera possess chitinolytic capabilities.</title>
        <authorList>
            <person name="Ivanova A."/>
        </authorList>
    </citation>
    <scope>NUCLEOTIDE SEQUENCE</scope>
    <source>
        <strain evidence="11">Ch08T</strain>
    </source>
</reference>
<accession>A0AAU7CC97</accession>
<name>A0AAU7CC97_9BACT</name>
<evidence type="ECO:0000256" key="3">
    <source>
        <dbReference type="ARBA" id="ARBA00012560"/>
    </source>
</evidence>
<evidence type="ECO:0000313" key="11">
    <source>
        <dbReference type="EMBL" id="XBH02735.1"/>
    </source>
</evidence>
<dbReference type="PANTHER" id="PTHR32438:SF5">
    <property type="entry name" value="4-ALPHA-GLUCANOTRANSFERASE DPE1, CHLOROPLASTIC_AMYLOPLASTIC"/>
    <property type="match status" value="1"/>
</dbReference>
<evidence type="ECO:0000256" key="2">
    <source>
        <dbReference type="ARBA" id="ARBA00005684"/>
    </source>
</evidence>
<dbReference type="Pfam" id="PF02446">
    <property type="entry name" value="Glyco_hydro_77"/>
    <property type="match status" value="1"/>
</dbReference>
<evidence type="ECO:0000256" key="7">
    <source>
        <dbReference type="ARBA" id="ARBA00023277"/>
    </source>
</evidence>
<evidence type="ECO:0000256" key="8">
    <source>
        <dbReference type="ARBA" id="ARBA00031423"/>
    </source>
</evidence>
<dbReference type="EMBL" id="CP155447">
    <property type="protein sequence ID" value="XBH02735.1"/>
    <property type="molecule type" value="Genomic_DNA"/>
</dbReference>
<comment type="catalytic activity">
    <reaction evidence="1 10">
        <text>Transfers a segment of a (1-&gt;4)-alpha-D-glucan to a new position in an acceptor, which may be glucose or a (1-&gt;4)-alpha-D-glucan.</text>
        <dbReference type="EC" id="2.4.1.25"/>
    </reaction>
</comment>
<dbReference type="PANTHER" id="PTHR32438">
    <property type="entry name" value="4-ALPHA-GLUCANOTRANSFERASE DPE1, CHLOROPLASTIC/AMYLOPLASTIC"/>
    <property type="match status" value="1"/>
</dbReference>
<dbReference type="GO" id="GO:0004134">
    <property type="term" value="F:4-alpha-glucanotransferase activity"/>
    <property type="evidence" value="ECO:0007669"/>
    <property type="project" value="UniProtKB-EC"/>
</dbReference>
<dbReference type="SUPFAM" id="SSF51445">
    <property type="entry name" value="(Trans)glycosidases"/>
    <property type="match status" value="1"/>
</dbReference>
<keyword evidence="7 10" id="KW-0119">Carbohydrate metabolism</keyword>
<organism evidence="11">
    <name type="scientific">Singulisphaera sp. Ch08</name>
    <dbReference type="NCBI Taxonomy" id="3120278"/>
    <lineage>
        <taxon>Bacteria</taxon>
        <taxon>Pseudomonadati</taxon>
        <taxon>Planctomycetota</taxon>
        <taxon>Planctomycetia</taxon>
        <taxon>Isosphaerales</taxon>
        <taxon>Isosphaeraceae</taxon>
        <taxon>Singulisphaera</taxon>
    </lineage>
</organism>
<dbReference type="Gene3D" id="3.20.20.80">
    <property type="entry name" value="Glycosidases"/>
    <property type="match status" value="1"/>
</dbReference>
<dbReference type="EC" id="2.4.1.25" evidence="3 10"/>
<evidence type="ECO:0000256" key="4">
    <source>
        <dbReference type="ARBA" id="ARBA00020295"/>
    </source>
</evidence>
<comment type="similarity">
    <text evidence="2 10">Belongs to the disproportionating enzyme family.</text>
</comment>
<dbReference type="RefSeq" id="WP_406695476.1">
    <property type="nucleotide sequence ID" value="NZ_CP155447.1"/>
</dbReference>
<dbReference type="NCBIfam" id="NF011080">
    <property type="entry name" value="PRK14508.1-3"/>
    <property type="match status" value="1"/>
</dbReference>
<protein>
    <recommendedName>
        <fullName evidence="4 10">4-alpha-glucanotransferase</fullName>
        <ecNumber evidence="3 10">2.4.1.25</ecNumber>
    </recommendedName>
    <alternativeName>
        <fullName evidence="8 10">Amylomaltase</fullName>
    </alternativeName>
    <alternativeName>
        <fullName evidence="9 10">Disproportionating enzyme</fullName>
    </alternativeName>
</protein>
<gene>
    <name evidence="11" type="primary">malQ</name>
    <name evidence="11" type="ORF">V5E97_31095</name>
</gene>
<proteinExistence type="inferred from homology"/>
<keyword evidence="5 10" id="KW-0328">Glycosyltransferase</keyword>
<dbReference type="AlphaFoldDB" id="A0AAU7CC97"/>
<evidence type="ECO:0000256" key="9">
    <source>
        <dbReference type="ARBA" id="ARBA00031501"/>
    </source>
</evidence>
<evidence type="ECO:0000256" key="10">
    <source>
        <dbReference type="RuleBase" id="RU361207"/>
    </source>
</evidence>